<keyword evidence="1" id="KW-0472">Membrane</keyword>
<dbReference type="RefSeq" id="XP_009523996.1">
    <property type="nucleotide sequence ID" value="XM_009525701.1"/>
</dbReference>
<dbReference type="KEGG" id="psoj:PHYSODRAFT_329265"/>
<gene>
    <name evidence="2" type="ORF">PHYSODRAFT_329265</name>
</gene>
<dbReference type="InParanoid" id="G4ZBS5"/>
<dbReference type="SMR" id="G4ZBS5"/>
<dbReference type="AlphaFoldDB" id="G4ZBS5"/>
<accession>G4ZBS5</accession>
<keyword evidence="3" id="KW-1185">Reference proteome</keyword>
<dbReference type="Proteomes" id="UP000002640">
    <property type="component" value="Unassembled WGS sequence"/>
</dbReference>
<feature type="transmembrane region" description="Helical" evidence="1">
    <location>
        <begin position="46"/>
        <end position="65"/>
    </location>
</feature>
<keyword evidence="1" id="KW-0812">Transmembrane</keyword>
<sequence length="143" mass="15926">MLFGSFRVYLAPIALTLMRFKSIPCYGEMDDGFQQRPENAIDAIKLAADPVVVLVAMWFIVGLVLRKTELKGDVKEAVDKLQTGAAAMVPILMLLLFIDTIRGWYDFFVKFVPRSDVSRGTDGLLNAGYGALQMSFDVLQLTQ</sequence>
<organism evidence="2 3">
    <name type="scientific">Phytophthora sojae (strain P6497)</name>
    <name type="common">Soybean stem and root rot agent</name>
    <name type="synonym">Phytophthora megasperma f. sp. glycines</name>
    <dbReference type="NCBI Taxonomy" id="1094619"/>
    <lineage>
        <taxon>Eukaryota</taxon>
        <taxon>Sar</taxon>
        <taxon>Stramenopiles</taxon>
        <taxon>Oomycota</taxon>
        <taxon>Peronosporomycetes</taxon>
        <taxon>Peronosporales</taxon>
        <taxon>Peronosporaceae</taxon>
        <taxon>Phytophthora</taxon>
    </lineage>
</organism>
<evidence type="ECO:0000256" key="1">
    <source>
        <dbReference type="SAM" id="Phobius"/>
    </source>
</evidence>
<proteinExistence type="predicted"/>
<dbReference type="EMBL" id="JH159153">
    <property type="protein sequence ID" value="EGZ21279.1"/>
    <property type="molecule type" value="Genomic_DNA"/>
</dbReference>
<name>G4ZBS5_PHYSP</name>
<dbReference type="GeneID" id="20645917"/>
<evidence type="ECO:0000313" key="2">
    <source>
        <dbReference type="EMBL" id="EGZ21279.1"/>
    </source>
</evidence>
<evidence type="ECO:0000313" key="3">
    <source>
        <dbReference type="Proteomes" id="UP000002640"/>
    </source>
</evidence>
<protein>
    <submittedName>
        <fullName evidence="2">Uncharacterized protein</fullName>
    </submittedName>
</protein>
<feature type="transmembrane region" description="Helical" evidence="1">
    <location>
        <begin position="85"/>
        <end position="105"/>
    </location>
</feature>
<keyword evidence="1" id="KW-1133">Transmembrane helix</keyword>
<reference evidence="2 3" key="1">
    <citation type="journal article" date="2006" name="Science">
        <title>Phytophthora genome sequences uncover evolutionary origins and mechanisms of pathogenesis.</title>
        <authorList>
            <person name="Tyler B.M."/>
            <person name="Tripathy S."/>
            <person name="Zhang X."/>
            <person name="Dehal P."/>
            <person name="Jiang R.H."/>
            <person name="Aerts A."/>
            <person name="Arredondo F.D."/>
            <person name="Baxter L."/>
            <person name="Bensasson D."/>
            <person name="Beynon J.L."/>
            <person name="Chapman J."/>
            <person name="Damasceno C.M."/>
            <person name="Dorrance A.E."/>
            <person name="Dou D."/>
            <person name="Dickerman A.W."/>
            <person name="Dubchak I.L."/>
            <person name="Garbelotto M."/>
            <person name="Gijzen M."/>
            <person name="Gordon S.G."/>
            <person name="Govers F."/>
            <person name="Grunwald N.J."/>
            <person name="Huang W."/>
            <person name="Ivors K.L."/>
            <person name="Jones R.W."/>
            <person name="Kamoun S."/>
            <person name="Krampis K."/>
            <person name="Lamour K.H."/>
            <person name="Lee M.K."/>
            <person name="McDonald W.H."/>
            <person name="Medina M."/>
            <person name="Meijer H.J."/>
            <person name="Nordberg E.K."/>
            <person name="Maclean D.J."/>
            <person name="Ospina-Giraldo M.D."/>
            <person name="Morris P.F."/>
            <person name="Phuntumart V."/>
            <person name="Putnam N.H."/>
            <person name="Rash S."/>
            <person name="Rose J.K."/>
            <person name="Sakihama Y."/>
            <person name="Salamov A.A."/>
            <person name="Savidor A."/>
            <person name="Scheuring C.F."/>
            <person name="Smith B.M."/>
            <person name="Sobral B.W."/>
            <person name="Terry A."/>
            <person name="Torto-Alalibo T.A."/>
            <person name="Win J."/>
            <person name="Xu Z."/>
            <person name="Zhang H."/>
            <person name="Grigoriev I.V."/>
            <person name="Rokhsar D.S."/>
            <person name="Boore J.L."/>
        </authorList>
    </citation>
    <scope>NUCLEOTIDE SEQUENCE [LARGE SCALE GENOMIC DNA]</scope>
    <source>
        <strain evidence="2 3">P6497</strain>
    </source>
</reference>